<dbReference type="Pfam" id="PF13499">
    <property type="entry name" value="EF-hand_7"/>
    <property type="match status" value="2"/>
</dbReference>
<evidence type="ECO:0000256" key="1">
    <source>
        <dbReference type="ARBA" id="ARBA00022553"/>
    </source>
</evidence>
<dbReference type="Pfam" id="PF13202">
    <property type="entry name" value="EF-hand_5"/>
    <property type="match status" value="3"/>
</dbReference>
<evidence type="ECO:0000256" key="2">
    <source>
        <dbReference type="ARBA" id="ARBA00022723"/>
    </source>
</evidence>
<dbReference type="PROSITE" id="PS00018">
    <property type="entry name" value="EF_HAND_1"/>
    <property type="match status" value="3"/>
</dbReference>
<dbReference type="CTD" id="64800"/>
<feature type="domain" description="EF-hand" evidence="6">
    <location>
        <begin position="864"/>
        <end position="899"/>
    </location>
</feature>
<feature type="domain" description="EF-hand" evidence="6">
    <location>
        <begin position="297"/>
        <end position="332"/>
    </location>
</feature>
<dbReference type="PROSITE" id="PS50222">
    <property type="entry name" value="EF_HAND_2"/>
    <property type="match status" value="8"/>
</dbReference>
<dbReference type="InterPro" id="IPR002048">
    <property type="entry name" value="EF_hand_dom"/>
</dbReference>
<organism evidence="7 8">
    <name type="scientific">Chanos chanos</name>
    <name type="common">Milkfish</name>
    <name type="synonym">Mugil chanos</name>
    <dbReference type="NCBI Taxonomy" id="29144"/>
    <lineage>
        <taxon>Eukaryota</taxon>
        <taxon>Metazoa</taxon>
        <taxon>Chordata</taxon>
        <taxon>Craniata</taxon>
        <taxon>Vertebrata</taxon>
        <taxon>Euteleostomi</taxon>
        <taxon>Actinopterygii</taxon>
        <taxon>Neopterygii</taxon>
        <taxon>Teleostei</taxon>
        <taxon>Ostariophysi</taxon>
        <taxon>Gonorynchiformes</taxon>
        <taxon>Chanidae</taxon>
        <taxon>Chanos</taxon>
    </lineage>
</organism>
<feature type="region of interest" description="Disordered" evidence="5">
    <location>
        <begin position="572"/>
        <end position="597"/>
    </location>
</feature>
<accession>A0A6J2ULF9</accession>
<feature type="region of interest" description="Disordered" evidence="5">
    <location>
        <begin position="22"/>
        <end position="51"/>
    </location>
</feature>
<protein>
    <submittedName>
        <fullName evidence="8">EF-hand calcium-binding domain-containing protein 6</fullName>
    </submittedName>
</protein>
<gene>
    <name evidence="8" type="primary">efcab6</name>
</gene>
<dbReference type="InterPro" id="IPR052603">
    <property type="entry name" value="EFCB6"/>
</dbReference>
<feature type="domain" description="EF-hand" evidence="6">
    <location>
        <begin position="1309"/>
        <end position="1344"/>
    </location>
</feature>
<evidence type="ECO:0000256" key="3">
    <source>
        <dbReference type="ARBA" id="ARBA00022737"/>
    </source>
</evidence>
<dbReference type="OrthoDB" id="26525at2759"/>
<dbReference type="FunFam" id="1.10.238.10:FF:000121">
    <property type="entry name" value="EF-hand calcium-binding domain-containing protein 6"/>
    <property type="match status" value="2"/>
</dbReference>
<reference evidence="8" key="1">
    <citation type="submission" date="2025-08" db="UniProtKB">
        <authorList>
            <consortium name="RefSeq"/>
        </authorList>
    </citation>
    <scope>IDENTIFICATION</scope>
</reference>
<keyword evidence="7" id="KW-1185">Reference proteome</keyword>
<keyword evidence="3" id="KW-0677">Repeat</keyword>
<dbReference type="SMART" id="SM00054">
    <property type="entry name" value="EFh"/>
    <property type="match status" value="13"/>
</dbReference>
<dbReference type="RefSeq" id="XP_030621130.1">
    <property type="nucleotide sequence ID" value="XM_030765270.1"/>
</dbReference>
<keyword evidence="4" id="KW-0106">Calcium</keyword>
<evidence type="ECO:0000313" key="8">
    <source>
        <dbReference type="RefSeq" id="XP_030621130.1"/>
    </source>
</evidence>
<dbReference type="GO" id="GO:0005509">
    <property type="term" value="F:calcium ion binding"/>
    <property type="evidence" value="ECO:0007669"/>
    <property type="project" value="InterPro"/>
</dbReference>
<keyword evidence="1" id="KW-0597">Phosphoprotein</keyword>
<feature type="domain" description="EF-hand" evidence="6">
    <location>
        <begin position="397"/>
        <end position="432"/>
    </location>
</feature>
<feature type="domain" description="EF-hand" evidence="6">
    <location>
        <begin position="171"/>
        <end position="206"/>
    </location>
</feature>
<feature type="region of interest" description="Disordered" evidence="5">
    <location>
        <begin position="470"/>
        <end position="493"/>
    </location>
</feature>
<dbReference type="FunFam" id="1.10.238.10:FF:000179">
    <property type="entry name" value="EF-hand calcium-binding domain-containing protein 6"/>
    <property type="match status" value="1"/>
</dbReference>
<dbReference type="PANTHER" id="PTHR20875">
    <property type="entry name" value="EF-HAND CALCIUM-BINDING DOMAIN-CONTAINING PROTEIN 6-RELATED"/>
    <property type="match status" value="1"/>
</dbReference>
<keyword evidence="2" id="KW-0479">Metal-binding</keyword>
<dbReference type="PANTHER" id="PTHR20875:SF2">
    <property type="entry name" value="EF-HAND CALCIUM-BINDING DOMAIN-CONTAINING PROTEIN 6"/>
    <property type="match status" value="1"/>
</dbReference>
<feature type="compositionally biased region" description="Low complexity" evidence="5">
    <location>
        <begin position="24"/>
        <end position="47"/>
    </location>
</feature>
<feature type="domain" description="EF-hand" evidence="6">
    <location>
        <begin position="1056"/>
        <end position="1091"/>
    </location>
</feature>
<name>A0A6J2ULF9_CHACN</name>
<dbReference type="Proteomes" id="UP000504632">
    <property type="component" value="Chromosome 2"/>
</dbReference>
<dbReference type="Gene3D" id="1.10.238.10">
    <property type="entry name" value="EF-hand"/>
    <property type="match status" value="10"/>
</dbReference>
<evidence type="ECO:0000313" key="7">
    <source>
        <dbReference type="Proteomes" id="UP000504632"/>
    </source>
</evidence>
<dbReference type="InterPro" id="IPR015070">
    <property type="entry name" value="EF_hand_DJBP"/>
</dbReference>
<evidence type="ECO:0000259" key="6">
    <source>
        <dbReference type="PROSITE" id="PS50222"/>
    </source>
</evidence>
<evidence type="ECO:0000256" key="5">
    <source>
        <dbReference type="SAM" id="MobiDB-lite"/>
    </source>
</evidence>
<dbReference type="CDD" id="cd00051">
    <property type="entry name" value="EFh"/>
    <property type="match status" value="3"/>
</dbReference>
<dbReference type="InterPro" id="IPR018247">
    <property type="entry name" value="EF_Hand_1_Ca_BS"/>
</dbReference>
<dbReference type="GeneID" id="115804776"/>
<feature type="compositionally biased region" description="Low complexity" evidence="5">
    <location>
        <begin position="480"/>
        <end position="493"/>
    </location>
</feature>
<feature type="domain" description="EF-hand" evidence="6">
    <location>
        <begin position="71"/>
        <end position="106"/>
    </location>
</feature>
<dbReference type="SUPFAM" id="SSF47473">
    <property type="entry name" value="EF-hand"/>
    <property type="match status" value="5"/>
</dbReference>
<evidence type="ECO:0000256" key="4">
    <source>
        <dbReference type="ARBA" id="ARBA00022837"/>
    </source>
</evidence>
<dbReference type="InParanoid" id="A0A6J2ULF9"/>
<dbReference type="GO" id="GO:0005654">
    <property type="term" value="C:nucleoplasm"/>
    <property type="evidence" value="ECO:0007669"/>
    <property type="project" value="TreeGrafter"/>
</dbReference>
<proteinExistence type="predicted"/>
<dbReference type="InterPro" id="IPR011992">
    <property type="entry name" value="EF-hand-dom_pair"/>
</dbReference>
<feature type="domain" description="EF-hand" evidence="6">
    <location>
        <begin position="726"/>
        <end position="761"/>
    </location>
</feature>
<dbReference type="Pfam" id="PF08976">
    <property type="entry name" value="EF-hand_11"/>
    <property type="match status" value="2"/>
</dbReference>
<sequence length="1487" mass="169979">MFSPAPLKELQPVSRGLIISPKPRSAASIRSGSSRSSNTLKSDSTSSVQSMADENLSMVDIEDMLSEKVRRKKEDLKAAFQAFDQECNSTVTAGEFRRVIEGFLVPLTQYQFEALLSKVPKRKNGSIPYMEFLKKYCKISPARIRIPQIRGGQQNWTLGELQCHLKDKIGSNLKNVVRAFRLFDFNQDGQIQQHELLRVLEGYCFPLTQQEFHRLWSHYNPNNTETVSYREFLEKLGVDCENCRKIAPDSAKLALNWVAVNQMKRRQCSKTLAWIDPDKPDDTLDEIQIRFLKKMNLNYGFIQRAFQAFDTTGCGFVSQEDLRSVLSNFIFPMDDYIFHGLLKRFGVTITEPVEWSHFLSLFRDEQCLPVRDDIPPATSDLSDIEAVVPKLQDHISEVYPQLKRAFQVLDESRSGMISQAELRRLLEGLVFSLTDQQFTGLTALLVPDTTGAVHYQRFLELFHPQGNIEGLRGTSSAQGTPTQPAEESPAAPAWSTVEELLKEKLSGDSEAVMEFLSNQDPCQTGAVSVEEMRKLIHQFGLPLSVNHFNKLCNPFWGAKGVNYRKLLRSLGIPKDSGGKKSPNKAPSLTERPQRRGHLDSVKNQAVVDVVLRRLRSSLQQRGLSLQDCLTAASTGSGETLGFRGFCKILEDSNIILDKRHLKPLLEALEFCDGQISFSKFVAKYEEATVKQRKTDLQRNPKTTMGNTVGLMVAEDCLSQMKRRIEKYHGNIFAAFRLMDKNHDGVVNRSDFRNLFDTLMFVIKEREYQRLLDLLGLTPGATLNYAEFLNCVQSADRTTAQLNINSTSDQWLDLACEQVHNHLTDKARHRWLELSKALCQFGEDGKRIITKNNLRHVLYRYCLPVTPTEFEHLWARYDESGRGYLTQSEFLDKLNVVPEEEVSRVSHVTAESQSDPQLQEQVHGRIPVTTRSRPALQDLMTWIRTNFEAVSGALVELDKERNGCVTLSDLLRLFHTLSFPIDETALLQLLNNLGTDTQDRKLLYLDFLERLVRRGVSGSVIASPVHRTISGSPGPGESLEELSPDRALQRVRQLVTSNSDSLYRAFSAFDKTRSSLIPQLEFRRVLDHFCTRLTDEQFRRLLMKLRLEYGEDSLVDWTEFLQVFSLNKQETLDEWIQKIRKAHFPNQAHPLPIHDVLSRIQEVVSTRLYTITNEMADTDYAHINTISREDFKTICDKHFVRLNSQQFETLWKILPVNVFGNLEYREFLKKFSGEIKELDMSGGSPLSGPASPTESKAAVLQRPKTVPCLLGRAKRRLTTVGRRPCSAGGRATSLLNCEVMEKRLCSQIRGCWRVIQKKCREVDTDRSGEIDVQNFLDILNGLHVEMSQLDFEQLALKYDIHNSGRFSYPEFLRHFVLTLSPQVMTSSNRLRLQVTRAPLSAGPLSDQCVEAMLRLYGCVQMFWRSIRQDFGSFDRERSGTISLKDFRIVLRQYSVNLTEEEFFHLTSYFDKNISGRIPYNDFLRIFLN</sequence>